<dbReference type="AlphaFoldDB" id="D8JQ22"/>
<evidence type="ECO:0000313" key="1">
    <source>
        <dbReference type="EMBL" id="ADJ21943.1"/>
    </source>
</evidence>
<reference evidence="1" key="1">
    <citation type="submission" date="2010-06" db="EMBL/GenBank/DDBJ databases">
        <title>Complete sequence of Hyphomicrobium denitrificans ATCC 51888.</title>
        <authorList>
            <consortium name="US DOE Joint Genome Institute"/>
            <person name="Lucas S."/>
            <person name="Copeland A."/>
            <person name="Lapidus A."/>
            <person name="Cheng J.-F."/>
            <person name="Bruce D."/>
            <person name="Goodwin L."/>
            <person name="Pitluck S."/>
            <person name="Held B."/>
            <person name="Detter J.C."/>
            <person name="Han C."/>
            <person name="Tapia R."/>
            <person name="Land M."/>
            <person name="Hauser L."/>
            <person name="Kyrpides N."/>
            <person name="Ivanova N."/>
            <person name="Brown P.J.B."/>
            <person name="Brun Y.V."/>
            <person name="Woyke T."/>
        </authorList>
    </citation>
    <scope>NUCLEOTIDE SEQUENCE</scope>
    <source>
        <strain evidence="1">ATCC 51888</strain>
    </source>
</reference>
<dbReference type="KEGG" id="hdn:Hden_0116"/>
<accession>D8JQ22</accession>
<keyword evidence="3" id="KW-1185">Reference proteome</keyword>
<name>D8JQ22_HYPDA</name>
<reference evidence="3" key="2">
    <citation type="journal article" date="2011" name="J. Bacteriol.">
        <title>Genome sequences of eight morphologically diverse alphaproteobacteria.</title>
        <authorList>
            <consortium name="US DOE Joint Genome Institute"/>
            <person name="Brown P.J."/>
            <person name="Kysela D.T."/>
            <person name="Buechlein A."/>
            <person name="Hemmerich C."/>
            <person name="Brun Y.V."/>
        </authorList>
    </citation>
    <scope>NUCLEOTIDE SEQUENCE [LARGE SCALE GENOMIC DNA]</scope>
    <source>
        <strain evidence="3">ATCC 51888 / DSM 1869 / NCIB 11706 / TK 0415</strain>
    </source>
</reference>
<sequence>MFILYTAQFKIRRVSYCSSLPVDPSARYFQCLMVPGTVDPMRDWEFDI</sequence>
<gene>
    <name evidence="1" type="ordered locus">Hden_0116</name>
    <name evidence="2" type="ordered locus">Hden_1536</name>
</gene>
<evidence type="ECO:0000313" key="2">
    <source>
        <dbReference type="EMBL" id="ADJ23348.1"/>
    </source>
</evidence>
<evidence type="ECO:0000313" key="3">
    <source>
        <dbReference type="Proteomes" id="UP000002033"/>
    </source>
</evidence>
<dbReference type="EMBL" id="CP002083">
    <property type="protein sequence ID" value="ADJ21943.1"/>
    <property type="molecule type" value="Genomic_DNA"/>
</dbReference>
<dbReference type="KEGG" id="hdn:Hden_1536"/>
<dbReference type="EMBL" id="CP002083">
    <property type="protein sequence ID" value="ADJ23348.1"/>
    <property type="molecule type" value="Genomic_DNA"/>
</dbReference>
<organism evidence="1 3">
    <name type="scientific">Hyphomicrobium denitrificans (strain ATCC 51888 / DSM 1869 / NCIMB 11706 / TK 0415)</name>
    <dbReference type="NCBI Taxonomy" id="582899"/>
    <lineage>
        <taxon>Bacteria</taxon>
        <taxon>Pseudomonadati</taxon>
        <taxon>Pseudomonadota</taxon>
        <taxon>Alphaproteobacteria</taxon>
        <taxon>Hyphomicrobiales</taxon>
        <taxon>Hyphomicrobiaceae</taxon>
        <taxon>Hyphomicrobium</taxon>
    </lineage>
</organism>
<dbReference type="STRING" id="582899.Hden_0116"/>
<dbReference type="Proteomes" id="UP000002033">
    <property type="component" value="Chromosome"/>
</dbReference>
<proteinExistence type="predicted"/>
<dbReference type="HOGENOM" id="CLU_3153726_0_0_5"/>
<protein>
    <submittedName>
        <fullName evidence="1">Uncharacterized protein</fullName>
    </submittedName>
</protein>